<proteinExistence type="predicted"/>
<evidence type="ECO:0000313" key="2">
    <source>
        <dbReference type="Proteomes" id="UP000182624"/>
    </source>
</evidence>
<name>A0A1I5X3Z4_9FIRM</name>
<dbReference type="Proteomes" id="UP000182624">
    <property type="component" value="Unassembled WGS sequence"/>
</dbReference>
<reference evidence="2" key="1">
    <citation type="submission" date="2016-10" db="EMBL/GenBank/DDBJ databases">
        <authorList>
            <person name="Varghese N."/>
            <person name="Submissions S."/>
        </authorList>
    </citation>
    <scope>NUCLEOTIDE SEQUENCE [LARGE SCALE GENOMIC DNA]</scope>
    <source>
        <strain evidence="2">P18</strain>
    </source>
</reference>
<protein>
    <submittedName>
        <fullName evidence="1">Uncharacterized protein</fullName>
    </submittedName>
</protein>
<keyword evidence="2" id="KW-1185">Reference proteome</keyword>
<dbReference type="EMBL" id="FOXO01000028">
    <property type="protein sequence ID" value="SFQ26703.1"/>
    <property type="molecule type" value="Genomic_DNA"/>
</dbReference>
<organism evidence="1 2">
    <name type="scientific">Butyrivibrio proteoclasticus</name>
    <dbReference type="NCBI Taxonomy" id="43305"/>
    <lineage>
        <taxon>Bacteria</taxon>
        <taxon>Bacillati</taxon>
        <taxon>Bacillota</taxon>
        <taxon>Clostridia</taxon>
        <taxon>Lachnospirales</taxon>
        <taxon>Lachnospiraceae</taxon>
        <taxon>Butyrivibrio</taxon>
    </lineage>
</organism>
<sequence length="284" mass="32346">MGDSNQRLDWHSGFEGGLRYSLRNYADDIEIEREHLLSKEPLRIDFLVVKKNEQVVIDNDIGRSFKKYNLIEYKNPDDALNVDVLWKCIGYTGIYKNLGNTVDAIKTDEITITICRSRKPLSLFKQLEKSGFVVSKLYPGIYQISGIVVIPIMVAVLSELYDKELNALKIMTSNADETDVRSFIEEASKLKRSGDKSNADAVLQISANVNRTIFEKIRGEEDMCEALRELMADDLKQAEKQGLEQGIFGTVDILRGMNVDDSTIIKRLSEQYKISEDKAKKYLE</sequence>
<evidence type="ECO:0000313" key="1">
    <source>
        <dbReference type="EMBL" id="SFQ26703.1"/>
    </source>
</evidence>
<gene>
    <name evidence="1" type="ORF">SAMN04487928_1282</name>
</gene>
<dbReference type="AlphaFoldDB" id="A0A1I5X3Z4"/>
<accession>A0A1I5X3Z4</accession>